<evidence type="ECO:0008006" key="3">
    <source>
        <dbReference type="Google" id="ProtNLM"/>
    </source>
</evidence>
<reference evidence="1 2" key="1">
    <citation type="submission" date="2024-03" db="EMBL/GenBank/DDBJ databases">
        <title>First Report of Pectobacterium brasiliscabiei causing potato scab in china.</title>
        <authorList>
            <person name="Handique U."/>
        </authorList>
    </citation>
    <scope>NUCLEOTIDE SEQUENCE [LARGE SCALE GENOMIC DNA]</scope>
    <source>
        <strain evidence="1 2">ZRIMU1503</strain>
    </source>
</reference>
<comment type="caution">
    <text evidence="1">The sequence shown here is derived from an EMBL/GenBank/DDBJ whole genome shotgun (WGS) entry which is preliminary data.</text>
</comment>
<gene>
    <name evidence="1" type="ORF">WB403_09660</name>
</gene>
<evidence type="ECO:0000313" key="1">
    <source>
        <dbReference type="EMBL" id="MEI5609433.1"/>
    </source>
</evidence>
<proteinExistence type="predicted"/>
<sequence>MSDDTSAEPAYASPRTLEGLLQRGRGLGALEVLDEPEASAAQVYDVVREDWRWDTLVDDRDLYLARLIRESELSLGPVLTLLAGDADDCDRATRILELLALSGSAEAREALRAYVREGEHWGDVLESVADVWPVAWWDDLAEVARARLGDDRPRLWHSEPWARWRLGAETHTSEGSRRPCPPHMIGIGESSGRLLDVLADGGARLSTRIEALRLLAGRPPDLSLVPLVPGLAGVNGELPLIGLEFAVLRLGPLAVPAAREWAVDGHTWLSRIGVELLAEHGTVQDLPFLLAELEAHEAARQWCGPATLADGIARFGAAGAEAAPVLRRLWLRTPHSYERPDFLRALAAVAPSGLDFAFAESLWDCESDARLLGIAHAPDHPRVRERLALLRDDPMEGAEVRAAAGERLVTDGR</sequence>
<dbReference type="Proteomes" id="UP001365781">
    <property type="component" value="Unassembled WGS sequence"/>
</dbReference>
<dbReference type="EMBL" id="JBBAYM010000005">
    <property type="protein sequence ID" value="MEI5609433.1"/>
    <property type="molecule type" value="Genomic_DNA"/>
</dbReference>
<accession>A0ABU8G8C0</accession>
<name>A0ABU8G8C0_9ACTN</name>
<evidence type="ECO:0000313" key="2">
    <source>
        <dbReference type="Proteomes" id="UP001365781"/>
    </source>
</evidence>
<dbReference type="RefSeq" id="WP_336537317.1">
    <property type="nucleotide sequence ID" value="NZ_JBBAYL010000009.1"/>
</dbReference>
<protein>
    <recommendedName>
        <fullName evidence="3">HEAT repeat domain-containing protein</fullName>
    </recommendedName>
</protein>
<keyword evidence="2" id="KW-1185">Reference proteome</keyword>
<organism evidence="1 2">
    <name type="scientific">Streptomyces brasiliscabiei</name>
    <dbReference type="NCBI Taxonomy" id="2736302"/>
    <lineage>
        <taxon>Bacteria</taxon>
        <taxon>Bacillati</taxon>
        <taxon>Actinomycetota</taxon>
        <taxon>Actinomycetes</taxon>
        <taxon>Kitasatosporales</taxon>
        <taxon>Streptomycetaceae</taxon>
        <taxon>Streptomyces</taxon>
    </lineage>
</organism>